<dbReference type="PATRIC" id="fig|70996.4.peg.2824"/>
<sequence>MSGIAITAEGLTKVYKNVPAVNNLSLYIPEGTIYGFLGPNGAGKTTTIRMLLGLIRPTAGKATVFGHDILHARQNIAPYVGAIVESPAFYTFMSGLENLRLLARSGGHDLPQARFDELIEFVGLRGREKDKVKTYSLGMKQRLGVAATLLNDPKLVFLDEPTNGLDPAGTVEMRNLILRMGQEGRTVFLSSHLLFEVEQVCSNVAIIQKGVTIKQGRVRDLLAAEGGPGYAIEAAPFEKAMAILQEIPELKATSFDQHWININAEPQDVPQVMRKLVQADVDVFQVVVRQRSLESLFLEITGNGGAAAQQPLAEVVVGGR</sequence>
<dbReference type="InterPro" id="IPR027417">
    <property type="entry name" value="P-loop_NTPase"/>
</dbReference>
<evidence type="ECO:0000313" key="6">
    <source>
        <dbReference type="EMBL" id="KPL83681.1"/>
    </source>
</evidence>
<evidence type="ECO:0000313" key="7">
    <source>
        <dbReference type="Proteomes" id="UP000050277"/>
    </source>
</evidence>
<dbReference type="STRING" id="70996.SE18_19080"/>
<dbReference type="SMART" id="SM00382">
    <property type="entry name" value="AAA"/>
    <property type="match status" value="1"/>
</dbReference>
<dbReference type="PROSITE" id="PS00211">
    <property type="entry name" value="ABC_TRANSPORTER_1"/>
    <property type="match status" value="1"/>
</dbReference>
<reference evidence="6 7" key="1">
    <citation type="submission" date="2015-07" db="EMBL/GenBank/DDBJ databases">
        <title>Whole genome sequence of Herpetosiphon geysericola DSM 7119.</title>
        <authorList>
            <person name="Hemp J."/>
            <person name="Ward L.M."/>
            <person name="Pace L.A."/>
            <person name="Fischer W.W."/>
        </authorList>
    </citation>
    <scope>NUCLEOTIDE SEQUENCE [LARGE SCALE GENOMIC DNA]</scope>
    <source>
        <strain evidence="6 7">DSM 7119</strain>
    </source>
</reference>
<keyword evidence="3" id="KW-0547">Nucleotide-binding</keyword>
<dbReference type="InterPro" id="IPR003593">
    <property type="entry name" value="AAA+_ATPase"/>
</dbReference>
<dbReference type="GO" id="GO:0005524">
    <property type="term" value="F:ATP binding"/>
    <property type="evidence" value="ECO:0007669"/>
    <property type="project" value="UniProtKB-KW"/>
</dbReference>
<feature type="domain" description="ABC transporter" evidence="5">
    <location>
        <begin position="6"/>
        <end position="234"/>
    </location>
</feature>
<dbReference type="PANTHER" id="PTHR43335">
    <property type="entry name" value="ABC TRANSPORTER, ATP-BINDING PROTEIN"/>
    <property type="match status" value="1"/>
</dbReference>
<dbReference type="GO" id="GO:0016887">
    <property type="term" value="F:ATP hydrolysis activity"/>
    <property type="evidence" value="ECO:0007669"/>
    <property type="project" value="InterPro"/>
</dbReference>
<dbReference type="InterPro" id="IPR003439">
    <property type="entry name" value="ABC_transporter-like_ATP-bd"/>
</dbReference>
<keyword evidence="7" id="KW-1185">Reference proteome</keyword>
<dbReference type="PROSITE" id="PS50893">
    <property type="entry name" value="ABC_TRANSPORTER_2"/>
    <property type="match status" value="1"/>
</dbReference>
<dbReference type="Proteomes" id="UP000050277">
    <property type="component" value="Unassembled WGS sequence"/>
</dbReference>
<dbReference type="Gene3D" id="3.40.50.300">
    <property type="entry name" value="P-loop containing nucleotide triphosphate hydrolases"/>
    <property type="match status" value="1"/>
</dbReference>
<evidence type="ECO:0000259" key="5">
    <source>
        <dbReference type="PROSITE" id="PS50893"/>
    </source>
</evidence>
<protein>
    <recommendedName>
        <fullName evidence="5">ABC transporter domain-containing protein</fullName>
    </recommendedName>
</protein>
<comment type="caution">
    <text evidence="6">The sequence shown here is derived from an EMBL/GenBank/DDBJ whole genome shotgun (WGS) entry which is preliminary data.</text>
</comment>
<organism evidence="6 7">
    <name type="scientific">Herpetosiphon geysericola</name>
    <dbReference type="NCBI Taxonomy" id="70996"/>
    <lineage>
        <taxon>Bacteria</taxon>
        <taxon>Bacillati</taxon>
        <taxon>Chloroflexota</taxon>
        <taxon>Chloroflexia</taxon>
        <taxon>Herpetosiphonales</taxon>
        <taxon>Herpetosiphonaceae</taxon>
        <taxon>Herpetosiphon</taxon>
    </lineage>
</organism>
<evidence type="ECO:0000256" key="4">
    <source>
        <dbReference type="ARBA" id="ARBA00022840"/>
    </source>
</evidence>
<comment type="similarity">
    <text evidence="1">Belongs to the ABC transporter superfamily.</text>
</comment>
<dbReference type="OrthoDB" id="9804819at2"/>
<dbReference type="PANTHER" id="PTHR43335:SF4">
    <property type="entry name" value="ABC TRANSPORTER, ATP-BINDING PROTEIN"/>
    <property type="match status" value="1"/>
</dbReference>
<name>A0A0P6Y3I4_9CHLR</name>
<keyword evidence="2" id="KW-0813">Transport</keyword>
<dbReference type="SUPFAM" id="SSF52540">
    <property type="entry name" value="P-loop containing nucleoside triphosphate hydrolases"/>
    <property type="match status" value="1"/>
</dbReference>
<proteinExistence type="inferred from homology"/>
<evidence type="ECO:0000256" key="2">
    <source>
        <dbReference type="ARBA" id="ARBA00022448"/>
    </source>
</evidence>
<dbReference type="AlphaFoldDB" id="A0A0P6Y3I4"/>
<accession>A0A0P6Y3I4</accession>
<evidence type="ECO:0000256" key="1">
    <source>
        <dbReference type="ARBA" id="ARBA00005417"/>
    </source>
</evidence>
<dbReference type="InterPro" id="IPR017871">
    <property type="entry name" value="ABC_transporter-like_CS"/>
</dbReference>
<dbReference type="RefSeq" id="WP_054536057.1">
    <property type="nucleotide sequence ID" value="NZ_LGKP01000027.1"/>
</dbReference>
<dbReference type="Pfam" id="PF00005">
    <property type="entry name" value="ABC_tran"/>
    <property type="match status" value="1"/>
</dbReference>
<evidence type="ECO:0000256" key="3">
    <source>
        <dbReference type="ARBA" id="ARBA00022741"/>
    </source>
</evidence>
<dbReference type="EMBL" id="LGKP01000027">
    <property type="protein sequence ID" value="KPL83681.1"/>
    <property type="molecule type" value="Genomic_DNA"/>
</dbReference>
<keyword evidence="4" id="KW-0067">ATP-binding</keyword>
<gene>
    <name evidence="6" type="ORF">SE18_19080</name>
</gene>